<name>A0ACC1DCM2_9NEOP</name>
<dbReference type="Proteomes" id="UP000824533">
    <property type="component" value="Linkage Group LG04"/>
</dbReference>
<protein>
    <submittedName>
        <fullName evidence="1">Uncharacterized protein</fullName>
    </submittedName>
</protein>
<comment type="caution">
    <text evidence="1">The sequence shown here is derived from an EMBL/GenBank/DDBJ whole genome shotgun (WGS) entry which is preliminary data.</text>
</comment>
<accession>A0ACC1DCM2</accession>
<evidence type="ECO:0000313" key="1">
    <source>
        <dbReference type="EMBL" id="KAJ0181622.1"/>
    </source>
</evidence>
<evidence type="ECO:0000313" key="2">
    <source>
        <dbReference type="Proteomes" id="UP000824533"/>
    </source>
</evidence>
<keyword evidence="2" id="KW-1185">Reference proteome</keyword>
<organism evidence="1 2">
    <name type="scientific">Dendrolimus kikuchii</name>
    <dbReference type="NCBI Taxonomy" id="765133"/>
    <lineage>
        <taxon>Eukaryota</taxon>
        <taxon>Metazoa</taxon>
        <taxon>Ecdysozoa</taxon>
        <taxon>Arthropoda</taxon>
        <taxon>Hexapoda</taxon>
        <taxon>Insecta</taxon>
        <taxon>Pterygota</taxon>
        <taxon>Neoptera</taxon>
        <taxon>Endopterygota</taxon>
        <taxon>Lepidoptera</taxon>
        <taxon>Glossata</taxon>
        <taxon>Ditrysia</taxon>
        <taxon>Bombycoidea</taxon>
        <taxon>Lasiocampidae</taxon>
        <taxon>Dendrolimus</taxon>
    </lineage>
</organism>
<reference evidence="1 2" key="1">
    <citation type="journal article" date="2021" name="Front. Genet.">
        <title>Chromosome-Level Genome Assembly Reveals Significant Gene Expansion in the Toll and IMD Signaling Pathways of Dendrolimus kikuchii.</title>
        <authorList>
            <person name="Zhou J."/>
            <person name="Wu P."/>
            <person name="Xiong Z."/>
            <person name="Liu N."/>
            <person name="Zhao N."/>
            <person name="Ji M."/>
            <person name="Qiu Y."/>
            <person name="Yang B."/>
        </authorList>
    </citation>
    <scope>NUCLEOTIDE SEQUENCE [LARGE SCALE GENOMIC DNA]</scope>
    <source>
        <strain evidence="1">Ann1</strain>
    </source>
</reference>
<sequence length="333" mass="36875">MINGKKIIPPHLNAEFYRTFVPKRSFISGLDYIRINSDGAVLIGSSDHTARNLTGQASIYNTATDACQQQNFNPKSIFLTSGTNDGCFIKNSDKVFLCEDSGAVSVWAKSESKHIWHEWVEDISVAEHDDAALVVDCLSPGKEYVTAGADGNIKVWDVSVLVCMQNYVCAPGYPVYGLAVRPQSHTDFASGSMDQYLNLWSENTEKSTLELHVSDCSIRCLAWLNENQLIFGNEAGTLKFVDIRNPDIITKLTEFPAAVHRLAVHPDCSKVAVCCDNKIVSVCEITEGINCKVGYHDRHLHTEFVRGLAWDVEDKNLLHSVGWGGEIKTHHTA</sequence>
<proteinExistence type="predicted"/>
<dbReference type="EMBL" id="CM034390">
    <property type="protein sequence ID" value="KAJ0181622.1"/>
    <property type="molecule type" value="Genomic_DNA"/>
</dbReference>
<gene>
    <name evidence="1" type="ORF">K1T71_002344</name>
</gene>